<reference evidence="2" key="1">
    <citation type="submission" date="2019-03" db="EMBL/GenBank/DDBJ databases">
        <title>Single cell metagenomics reveals metabolic interactions within the superorganism composed of flagellate Streblomastix strix and complex community of Bacteroidetes bacteria on its surface.</title>
        <authorList>
            <person name="Treitli S.C."/>
            <person name="Kolisko M."/>
            <person name="Husnik F."/>
            <person name="Keeling P."/>
            <person name="Hampl V."/>
        </authorList>
    </citation>
    <scope>NUCLEOTIDE SEQUENCE</scope>
    <source>
        <strain evidence="2">STM</strain>
    </source>
</reference>
<gene>
    <name evidence="2" type="ORF">EZS27_014380</name>
</gene>
<proteinExistence type="predicted"/>
<evidence type="ECO:0000313" key="2">
    <source>
        <dbReference type="EMBL" id="KAA6337547.1"/>
    </source>
</evidence>
<sequence>MKKEQIQELLEKFENAHYEYNGVECWSGRELQEILGYVQWRNFEKNIEKAKEACKNSDIEVGYHFAEVSKMVDIGSGVQRRIEDVALTRYACYLIAQNGDASKPEIAFAQTYFAVQTRKQEIIEQRLLDVARVSARGKLSSSEKKLSGIIYEKGVDDKGFAIIRSKGDAALFGGYSTNEMKRKLAVPDSRPLADFLPTLIIKAKDFAVELTSHNVVENDMKGETQITIEHVENNKSVRRILLERGVKPELLPPSEDVKKLQQKLNADEKKLLSETKKKKK</sequence>
<dbReference type="EMBL" id="SNRY01000690">
    <property type="protein sequence ID" value="KAA6337547.1"/>
    <property type="molecule type" value="Genomic_DNA"/>
</dbReference>
<feature type="domain" description="Bro-N" evidence="1">
    <location>
        <begin position="20"/>
        <end position="112"/>
    </location>
</feature>
<dbReference type="Pfam" id="PF02498">
    <property type="entry name" value="Bro-N"/>
    <property type="match status" value="1"/>
</dbReference>
<evidence type="ECO:0000259" key="1">
    <source>
        <dbReference type="Pfam" id="PF02498"/>
    </source>
</evidence>
<dbReference type="AlphaFoldDB" id="A0A5J4RU80"/>
<accession>A0A5J4RU80</accession>
<dbReference type="NCBIfam" id="NF008573">
    <property type="entry name" value="PRK11525.1"/>
    <property type="match status" value="1"/>
</dbReference>
<protein>
    <recommendedName>
        <fullName evidence="1">Bro-N domain-containing protein</fullName>
    </recommendedName>
</protein>
<name>A0A5J4RU80_9ZZZZ</name>
<comment type="caution">
    <text evidence="2">The sequence shown here is derived from an EMBL/GenBank/DDBJ whole genome shotgun (WGS) entry which is preliminary data.</text>
</comment>
<dbReference type="InterPro" id="IPR003497">
    <property type="entry name" value="BRO_N_domain"/>
</dbReference>
<organism evidence="2">
    <name type="scientific">termite gut metagenome</name>
    <dbReference type="NCBI Taxonomy" id="433724"/>
    <lineage>
        <taxon>unclassified sequences</taxon>
        <taxon>metagenomes</taxon>
        <taxon>organismal metagenomes</taxon>
    </lineage>
</organism>